<sequence length="180" mass="20749">MDVSDIVQYLYCPRKLYFLKIAGIRISKPKMEEGKAAQEEARGKLRSFARKLKGELLTSVYLESKRYGLKGVLDALVIVDGGAFPVDVKLTRFQSITYAWKMQLTAYALLVEENYAVEVRKGYLFLLNQGKFVEVSISPDDRKALLRIIKEIERLIEEEKYPRTSKSKKCGYCEVREFCV</sequence>
<evidence type="ECO:0000256" key="6">
    <source>
        <dbReference type="ARBA" id="ARBA00022723"/>
    </source>
</evidence>
<evidence type="ECO:0000256" key="9">
    <source>
        <dbReference type="ARBA" id="ARBA00023004"/>
    </source>
</evidence>
<dbReference type="Proteomes" id="UP000028501">
    <property type="component" value="Chromosome"/>
</dbReference>
<evidence type="ECO:0000256" key="10">
    <source>
        <dbReference type="ARBA" id="ARBA00023014"/>
    </source>
</evidence>
<keyword evidence="5 13" id="KW-0540">Nuclease</keyword>
<dbReference type="GO" id="GO:0051536">
    <property type="term" value="F:iron-sulfur cluster binding"/>
    <property type="evidence" value="ECO:0007669"/>
    <property type="project" value="UniProtKB-KW"/>
</dbReference>
<evidence type="ECO:0000256" key="5">
    <source>
        <dbReference type="ARBA" id="ARBA00022722"/>
    </source>
</evidence>
<reference evidence="15 16" key="1">
    <citation type="submission" date="2013-07" db="EMBL/GenBank/DDBJ databases">
        <title>Genome of Archaeoglobus fulgidus.</title>
        <authorList>
            <person name="Fiebig A."/>
            <person name="Birkeland N.-K."/>
        </authorList>
    </citation>
    <scope>NUCLEOTIDE SEQUENCE [LARGE SCALE GENOMIC DNA]</scope>
    <source>
        <strain evidence="15 16">DSM 8774</strain>
    </source>
</reference>
<dbReference type="AlphaFoldDB" id="A0A075WEN6"/>
<comment type="similarity">
    <text evidence="2 13">Belongs to the CRISPR-associated exonuclease Cas4 family.</text>
</comment>
<evidence type="ECO:0000256" key="3">
    <source>
        <dbReference type="ARBA" id="ARBA00012768"/>
    </source>
</evidence>
<dbReference type="PANTHER" id="PTHR36531:SF6">
    <property type="entry name" value="DNA REPLICATION ATP-DEPENDENT HELICASE_NUCLEASE DNA2"/>
    <property type="match status" value="1"/>
</dbReference>
<dbReference type="GO" id="GO:0051607">
    <property type="term" value="P:defense response to virus"/>
    <property type="evidence" value="ECO:0007669"/>
    <property type="project" value="UniProtKB-KW"/>
</dbReference>
<protein>
    <recommendedName>
        <fullName evidence="4 13">CRISPR-associated exonuclease Cas4</fullName>
        <ecNumber evidence="3 13">3.1.12.1</ecNumber>
    </recommendedName>
</protein>
<dbReference type="Gene3D" id="3.90.320.10">
    <property type="match status" value="1"/>
</dbReference>
<gene>
    <name evidence="15" type="ORF">AFULGI_00021370</name>
</gene>
<keyword evidence="9 13" id="KW-0408">Iron</keyword>
<keyword evidence="12 13" id="KW-0464">Manganese</keyword>
<dbReference type="PANTHER" id="PTHR36531">
    <property type="entry name" value="CRISPR-ASSOCIATED EXONUCLEASE CAS4"/>
    <property type="match status" value="1"/>
</dbReference>
<evidence type="ECO:0000313" key="15">
    <source>
        <dbReference type="EMBL" id="AIG98875.1"/>
    </source>
</evidence>
<evidence type="ECO:0000256" key="4">
    <source>
        <dbReference type="ARBA" id="ARBA00020049"/>
    </source>
</evidence>
<evidence type="ECO:0000256" key="7">
    <source>
        <dbReference type="ARBA" id="ARBA00022801"/>
    </source>
</evidence>
<evidence type="ECO:0000256" key="11">
    <source>
        <dbReference type="ARBA" id="ARBA00023118"/>
    </source>
</evidence>
<dbReference type="Pfam" id="PF01930">
    <property type="entry name" value="Cas_Cas4"/>
    <property type="match status" value="1"/>
</dbReference>
<keyword evidence="11 13" id="KW-0051">Antiviral defense</keyword>
<dbReference type="NCBIfam" id="TIGR00372">
    <property type="entry name" value="cas4"/>
    <property type="match status" value="1"/>
</dbReference>
<dbReference type="CDD" id="cd09637">
    <property type="entry name" value="Cas4_I-A_I-B_I-C_I-D_II-B"/>
    <property type="match status" value="1"/>
</dbReference>
<accession>A0A075WEN6</accession>
<dbReference type="EMBL" id="CP006577">
    <property type="protein sequence ID" value="AIG98875.1"/>
    <property type="molecule type" value="Genomic_DNA"/>
</dbReference>
<keyword evidence="8 13" id="KW-0269">Exonuclease</keyword>
<dbReference type="KEGG" id="afg:AFULGI_00021370"/>
<keyword evidence="10 13" id="KW-0411">Iron-sulfur</keyword>
<evidence type="ECO:0000256" key="8">
    <source>
        <dbReference type="ARBA" id="ARBA00022839"/>
    </source>
</evidence>
<name>A0A075WEN6_ARCFL</name>
<proteinExistence type="inferred from homology"/>
<dbReference type="EC" id="3.1.12.1" evidence="3 13"/>
<comment type="function">
    <text evidence="13">CRISPR (clustered regularly interspaced short palindromic repeat) is an adaptive immune system that provides protection against mobile genetic elements (viruses, transposable elements and conjugative plasmids). CRISPR clusters contain sequences complementary to antecedent mobile elements and target invading nucleic acids. CRISPR clusters are transcribed and processed into CRISPR RNA (crRNA).</text>
</comment>
<evidence type="ECO:0000313" key="16">
    <source>
        <dbReference type="Proteomes" id="UP000028501"/>
    </source>
</evidence>
<feature type="domain" description="DUF83" evidence="14">
    <location>
        <begin position="3"/>
        <end position="180"/>
    </location>
</feature>
<organism evidence="15 16">
    <name type="scientific">Archaeoglobus fulgidus DSM 8774</name>
    <dbReference type="NCBI Taxonomy" id="1344584"/>
    <lineage>
        <taxon>Archaea</taxon>
        <taxon>Methanobacteriati</taxon>
        <taxon>Methanobacteriota</taxon>
        <taxon>Archaeoglobi</taxon>
        <taxon>Archaeoglobales</taxon>
        <taxon>Archaeoglobaceae</taxon>
        <taxon>Archaeoglobus</taxon>
    </lineage>
</organism>
<evidence type="ECO:0000259" key="14">
    <source>
        <dbReference type="Pfam" id="PF01930"/>
    </source>
</evidence>
<dbReference type="HOGENOM" id="CLU_102055_2_0_2"/>
<evidence type="ECO:0000256" key="12">
    <source>
        <dbReference type="ARBA" id="ARBA00023211"/>
    </source>
</evidence>
<comment type="cofactor">
    <cofactor evidence="1">
        <name>[4Fe-4S] cluster</name>
        <dbReference type="ChEBI" id="CHEBI:49883"/>
    </cofactor>
</comment>
<keyword evidence="6 13" id="KW-0479">Metal-binding</keyword>
<evidence type="ECO:0000256" key="2">
    <source>
        <dbReference type="ARBA" id="ARBA00009189"/>
    </source>
</evidence>
<dbReference type="InterPro" id="IPR051827">
    <property type="entry name" value="Cas4_exonuclease"/>
</dbReference>
<dbReference type="GO" id="GO:0046872">
    <property type="term" value="F:metal ion binding"/>
    <property type="evidence" value="ECO:0007669"/>
    <property type="project" value="UniProtKB-KW"/>
</dbReference>
<dbReference type="InterPro" id="IPR011604">
    <property type="entry name" value="PDDEXK-like_dom_sf"/>
</dbReference>
<comment type="cofactor">
    <cofactor evidence="13">
        <name>iron-sulfur cluster</name>
        <dbReference type="ChEBI" id="CHEBI:30408"/>
    </cofactor>
</comment>
<comment type="cofactor">
    <cofactor evidence="13">
        <name>Mg(2+)</name>
        <dbReference type="ChEBI" id="CHEBI:18420"/>
    </cofactor>
    <cofactor evidence="13">
        <name>Mn(2+)</name>
        <dbReference type="ChEBI" id="CHEBI:29035"/>
    </cofactor>
    <text evidence="13">Mg(2+) or Mn(2+) required for ssDNA cleavage activity.</text>
</comment>
<evidence type="ECO:0000256" key="13">
    <source>
        <dbReference type="RuleBase" id="RU365022"/>
    </source>
</evidence>
<dbReference type="GO" id="GO:0004527">
    <property type="term" value="F:exonuclease activity"/>
    <property type="evidence" value="ECO:0007669"/>
    <property type="project" value="UniProtKB-KW"/>
</dbReference>
<evidence type="ECO:0000256" key="1">
    <source>
        <dbReference type="ARBA" id="ARBA00001966"/>
    </source>
</evidence>
<dbReference type="InterPro" id="IPR013343">
    <property type="entry name" value="CRISPR-assoc_prot_Cas4"/>
</dbReference>
<keyword evidence="7 13" id="KW-0378">Hydrolase</keyword>
<dbReference type="InterPro" id="IPR022765">
    <property type="entry name" value="Dna2/Cas4_DUF83"/>
</dbReference>